<evidence type="ECO:0000313" key="2">
    <source>
        <dbReference type="Proteomes" id="UP001218170"/>
    </source>
</evidence>
<comment type="caution">
    <text evidence="1">The sequence shown here is derived from an EMBL/GenBank/DDBJ whole genome shotgun (WGS) entry which is preliminary data.</text>
</comment>
<organism evidence="1 2">
    <name type="scientific">Microbacterium thalli</name>
    <dbReference type="NCBI Taxonomy" id="3027921"/>
    <lineage>
        <taxon>Bacteria</taxon>
        <taxon>Bacillati</taxon>
        <taxon>Actinomycetota</taxon>
        <taxon>Actinomycetes</taxon>
        <taxon>Micrococcales</taxon>
        <taxon>Microbacteriaceae</taxon>
        <taxon>Microbacterium</taxon>
    </lineage>
</organism>
<proteinExistence type="predicted"/>
<gene>
    <name evidence="1" type="ORF">PUW80_06775</name>
</gene>
<dbReference type="EMBL" id="JAQZCI010000002">
    <property type="protein sequence ID" value="MDD7962049.1"/>
    <property type="molecule type" value="Genomic_DNA"/>
</dbReference>
<protein>
    <submittedName>
        <fullName evidence="1">Uncharacterized protein</fullName>
    </submittedName>
</protein>
<reference evidence="1 2" key="1">
    <citation type="submission" date="2023-02" db="EMBL/GenBank/DDBJ databases">
        <title>Study of novel species of the Microbacterium genus.</title>
        <authorList>
            <person name="Arroyo-Herrera I."/>
            <person name="Roman-Ponce B."/>
            <person name="Vasquez-Murrieta M.S."/>
        </authorList>
    </citation>
    <scope>NUCLEOTIDE SEQUENCE [LARGE SCALE GENOMIC DNA]</scope>
    <source>
        <strain evidence="1 2">NE1TT3</strain>
    </source>
</reference>
<evidence type="ECO:0000313" key="1">
    <source>
        <dbReference type="EMBL" id="MDD7962049.1"/>
    </source>
</evidence>
<accession>A0ABT5SGU9</accession>
<dbReference type="Proteomes" id="UP001218170">
    <property type="component" value="Unassembled WGS sequence"/>
</dbReference>
<name>A0ABT5SGU9_9MICO</name>
<keyword evidence="2" id="KW-1185">Reference proteome</keyword>
<sequence>MIPVAVKGEDDEARRSWALNAAASYAEHIRTEVDLDATAVARVADLAAELARVAGGSRAAALLFLPEPQIAAPMTIMFSPEQPTKADQEDFLWPRSSLLRPTHRKISTDGLGAGSTVAIVHREHHRAVAERRWLFLGEHGSVAVALGPMAVPFLALVEPVSDLIIDSLSIDGYVADPSGRAATEIADAFQQDEERWAV</sequence>